<comment type="caution">
    <text evidence="2">The sequence shown here is derived from an EMBL/GenBank/DDBJ whole genome shotgun (WGS) entry which is preliminary data.</text>
</comment>
<dbReference type="OrthoDB" id="6019893at2759"/>
<keyword evidence="3" id="KW-1185">Reference proteome</keyword>
<protein>
    <submittedName>
        <fullName evidence="2">Uncharacterized protein</fullName>
    </submittedName>
</protein>
<reference evidence="3" key="1">
    <citation type="submission" date="2016-04" db="EMBL/GenBank/DDBJ databases">
        <title>Cephalotus genome sequencing.</title>
        <authorList>
            <person name="Fukushima K."/>
            <person name="Hasebe M."/>
            <person name="Fang X."/>
        </authorList>
    </citation>
    <scope>NUCLEOTIDE SEQUENCE [LARGE SCALE GENOMIC DNA]</scope>
    <source>
        <strain evidence="3">cv. St1</strain>
    </source>
</reference>
<proteinExistence type="predicted"/>
<dbReference type="AlphaFoldDB" id="A0A1Q3DKJ2"/>
<sequence>LHPLDYHRPDESILHVAGSAVDLRSCSTTLGFVEVAFMIASHTMHSLGVEEEAIALSTWAVACICGSLSLEFVRLCLNFLF</sequence>
<dbReference type="STRING" id="3775.A0A1Q3DKJ2"/>
<feature type="non-terminal residue" evidence="2">
    <location>
        <position position="1"/>
    </location>
</feature>
<dbReference type="EMBL" id="BDDD01004001">
    <property type="protein sequence ID" value="GAV86674.1"/>
    <property type="molecule type" value="Genomic_DNA"/>
</dbReference>
<dbReference type="Proteomes" id="UP000187406">
    <property type="component" value="Unassembled WGS sequence"/>
</dbReference>
<evidence type="ECO:0000313" key="1">
    <source>
        <dbReference type="EMBL" id="GAV86674.1"/>
    </source>
</evidence>
<name>A0A1Q3DKJ2_CEPFO</name>
<gene>
    <name evidence="1" type="ORF">CFOL_v3_30101</name>
    <name evidence="2" type="ORF">CFOL_v3_36382</name>
</gene>
<evidence type="ECO:0000313" key="2">
    <source>
        <dbReference type="EMBL" id="GAV93004.1"/>
    </source>
</evidence>
<reference evidence="2" key="2">
    <citation type="journal article" date="2017" name="Nat. Ecol. Evol.">
        <title>Genome of the pitcher plant Cephalotus reveals genetic changes associated with carnivory.</title>
        <authorList>
            <person name="Fukushima K."/>
            <person name="Fang X."/>
            <person name="Alvarez-Ponce D."/>
            <person name="Cai H."/>
            <person name="Carretero-Paulet L."/>
            <person name="Chen C."/>
            <person name="Chang T."/>
            <person name="Farr K.M."/>
            <person name="Fujita T."/>
            <person name="Hiwatashi Y."/>
            <person name="Hoshi Y."/>
            <person name="Imai T."/>
            <person name="Kasahara M."/>
            <person name="Librado P."/>
            <person name="Mao L."/>
            <person name="Mori H."/>
            <person name="Nishiyama T."/>
            <person name="Nozawa M."/>
            <person name="Palfalvi G."/>
            <person name="Pollard S.T."/>
            <person name="Rozas J."/>
            <person name="Sanchez-Gracia A."/>
            <person name="Sankoff D."/>
            <person name="Shibata T.F."/>
            <person name="Shigenobu S."/>
            <person name="Sumikawa N."/>
            <person name="Uzawa T."/>
            <person name="Xie M."/>
            <person name="Zheng C."/>
            <person name="Pollock D.D."/>
            <person name="Albert V.A."/>
            <person name="Li S."/>
            <person name="Hasebe M."/>
        </authorList>
    </citation>
    <scope>NUCLEOTIDE SEQUENCE</scope>
    <source>
        <strain evidence="2">St1</strain>
    </source>
</reference>
<organism evidence="2 3">
    <name type="scientific">Cephalotus follicularis</name>
    <name type="common">Albany pitcher plant</name>
    <dbReference type="NCBI Taxonomy" id="3775"/>
    <lineage>
        <taxon>Eukaryota</taxon>
        <taxon>Viridiplantae</taxon>
        <taxon>Streptophyta</taxon>
        <taxon>Embryophyta</taxon>
        <taxon>Tracheophyta</taxon>
        <taxon>Spermatophyta</taxon>
        <taxon>Magnoliopsida</taxon>
        <taxon>eudicotyledons</taxon>
        <taxon>Gunneridae</taxon>
        <taxon>Pentapetalae</taxon>
        <taxon>rosids</taxon>
        <taxon>fabids</taxon>
        <taxon>Oxalidales</taxon>
        <taxon>Cephalotaceae</taxon>
        <taxon>Cephalotus</taxon>
    </lineage>
</organism>
<accession>A0A1Q3DKJ2</accession>
<evidence type="ECO:0000313" key="3">
    <source>
        <dbReference type="Proteomes" id="UP000187406"/>
    </source>
</evidence>
<dbReference type="EMBL" id="BDDD01013213">
    <property type="protein sequence ID" value="GAV93004.1"/>
    <property type="molecule type" value="Genomic_DNA"/>
</dbReference>